<keyword evidence="4" id="KW-1185">Reference proteome</keyword>
<dbReference type="InterPro" id="IPR001119">
    <property type="entry name" value="SLH_dom"/>
</dbReference>
<proteinExistence type="predicted"/>
<gene>
    <name evidence="3" type="ORF">RQP52_23410</name>
</gene>
<name>A0ABU3RID1_9BACL</name>
<comment type="caution">
    <text evidence="3">The sequence shown here is derived from an EMBL/GenBank/DDBJ whole genome shotgun (WGS) entry which is preliminary data.</text>
</comment>
<organism evidence="3 4">
    <name type="scientific">Paenibacillus violae</name>
    <dbReference type="NCBI Taxonomy" id="3077234"/>
    <lineage>
        <taxon>Bacteria</taxon>
        <taxon>Bacillati</taxon>
        <taxon>Bacillota</taxon>
        <taxon>Bacilli</taxon>
        <taxon>Bacillales</taxon>
        <taxon>Paenibacillaceae</taxon>
        <taxon>Paenibacillus</taxon>
    </lineage>
</organism>
<dbReference type="RefSeq" id="WP_315954093.1">
    <property type="nucleotide sequence ID" value="NZ_JAWCUD010000009.1"/>
</dbReference>
<evidence type="ECO:0000259" key="2">
    <source>
        <dbReference type="PROSITE" id="PS51272"/>
    </source>
</evidence>
<feature type="signal peptide" evidence="1">
    <location>
        <begin position="1"/>
        <end position="26"/>
    </location>
</feature>
<feature type="domain" description="SLH" evidence="2">
    <location>
        <begin position="26"/>
        <end position="89"/>
    </location>
</feature>
<dbReference type="Proteomes" id="UP001260980">
    <property type="component" value="Unassembled WGS sequence"/>
</dbReference>
<accession>A0ABU3RID1</accession>
<feature type="domain" description="SLH" evidence="2">
    <location>
        <begin position="157"/>
        <end position="220"/>
    </location>
</feature>
<feature type="chain" id="PRO_5045450779" evidence="1">
    <location>
        <begin position="27"/>
        <end position="384"/>
    </location>
</feature>
<evidence type="ECO:0000313" key="3">
    <source>
        <dbReference type="EMBL" id="MDU0204036.1"/>
    </source>
</evidence>
<keyword evidence="1" id="KW-0732">Signal</keyword>
<dbReference type="EMBL" id="JAWCUD010000009">
    <property type="protein sequence ID" value="MDU0204036.1"/>
    <property type="molecule type" value="Genomic_DNA"/>
</dbReference>
<dbReference type="Pfam" id="PF00395">
    <property type="entry name" value="SLH"/>
    <property type="match status" value="2"/>
</dbReference>
<evidence type="ECO:0000256" key="1">
    <source>
        <dbReference type="SAM" id="SignalP"/>
    </source>
</evidence>
<dbReference type="PROSITE" id="PS51272">
    <property type="entry name" value="SLH"/>
    <property type="match status" value="2"/>
</dbReference>
<protein>
    <submittedName>
        <fullName evidence="3">S-layer homology domain-containing protein</fullName>
    </submittedName>
</protein>
<reference evidence="3 4" key="1">
    <citation type="submission" date="2023-10" db="EMBL/GenBank/DDBJ databases">
        <title>Paenibacillus strain PFR10 Genome sequencing and assembly.</title>
        <authorList>
            <person name="Kim I."/>
        </authorList>
    </citation>
    <scope>NUCLEOTIDE SEQUENCE [LARGE SCALE GENOMIC DNA]</scope>
    <source>
        <strain evidence="3 4">PFR10</strain>
    </source>
</reference>
<sequence>MKSRKKLLSLSAAAVLSLSLAGQSFAATSTFTDLEQVAAKDKIISLQSQGLVSGVSSDLFQPDAALTASQGVQMIVKALGLNLNAINFFKAPQATDYFAKANNDAWYAQSLIIAANNDLKLDTELDPNQKWTKEMFTKELLIALDGHNIMHMMKLPPIAIKDKDDITLDALGAIQAAIYKGITTLDADGNFHPQADITRAQAAEMIYNSLKYIHPATGQISTPDSTGDVPRNGQSQPMIPADGQTGQVKADSNVYENTQYGFRFTLPNSWKGYTIVTDKWEGLSVSDTQAANVVESGAKISIRHPEWTSEQPRQDIPILVFTVDQWNELQQDKFHIGAAPIGPSELVRNDKYVFALPARYNFAYPEGYQEVEDILKSNPIQPIS</sequence>
<evidence type="ECO:0000313" key="4">
    <source>
        <dbReference type="Proteomes" id="UP001260980"/>
    </source>
</evidence>